<evidence type="ECO:0000256" key="5">
    <source>
        <dbReference type="ARBA" id="ARBA00023239"/>
    </source>
</evidence>
<dbReference type="OrthoDB" id="9815856at2"/>
<dbReference type="Gene3D" id="1.10.8.210">
    <property type="entry name" value="Sirohaem synthase, dimerisation domain"/>
    <property type="match status" value="1"/>
</dbReference>
<evidence type="ECO:0000256" key="1">
    <source>
        <dbReference type="ARBA" id="ARBA00005010"/>
    </source>
</evidence>
<evidence type="ECO:0000256" key="2">
    <source>
        <dbReference type="ARBA" id="ARBA00012400"/>
    </source>
</evidence>
<evidence type="ECO:0000256" key="6">
    <source>
        <dbReference type="ARBA" id="ARBA00023244"/>
    </source>
</evidence>
<evidence type="ECO:0000256" key="8">
    <source>
        <dbReference type="ARBA" id="ARBA00047561"/>
    </source>
</evidence>
<dbReference type="SUPFAM" id="SSF51735">
    <property type="entry name" value="NAD(P)-binding Rossmann-fold domains"/>
    <property type="match status" value="1"/>
</dbReference>
<keyword evidence="5" id="KW-0456">Lyase</keyword>
<dbReference type="Proteomes" id="UP000239007">
    <property type="component" value="Unassembled WGS sequence"/>
</dbReference>
<dbReference type="EC" id="1.3.1.76" evidence="2"/>
<dbReference type="EMBL" id="MSCH01000003">
    <property type="protein sequence ID" value="PQJ52677.1"/>
    <property type="molecule type" value="Genomic_DNA"/>
</dbReference>
<dbReference type="NCBIfam" id="TIGR01470">
    <property type="entry name" value="cysG_Nterm"/>
    <property type="match status" value="1"/>
</dbReference>
<dbReference type="Pfam" id="PF00590">
    <property type="entry name" value="TP_methylase"/>
    <property type="match status" value="1"/>
</dbReference>
<feature type="domain" description="Tetrapyrrole methylase" evidence="9">
    <location>
        <begin position="217"/>
        <end position="294"/>
    </location>
</feature>
<gene>
    <name evidence="11" type="ORF">BTO11_02765</name>
</gene>
<evidence type="ECO:0000256" key="7">
    <source>
        <dbReference type="ARBA" id="ARBA00023268"/>
    </source>
</evidence>
<protein>
    <recommendedName>
        <fullName evidence="2">precorrin-2 dehydrogenase</fullName>
        <ecNumber evidence="2">1.3.1.76</ecNumber>
    </recommendedName>
</protein>
<evidence type="ECO:0000313" key="12">
    <source>
        <dbReference type="Proteomes" id="UP000239007"/>
    </source>
</evidence>
<dbReference type="Gene3D" id="3.30.160.110">
    <property type="entry name" value="Siroheme synthase, domain 2"/>
    <property type="match status" value="1"/>
</dbReference>
<evidence type="ECO:0000313" key="11">
    <source>
        <dbReference type="EMBL" id="PQJ52677.1"/>
    </source>
</evidence>
<dbReference type="AlphaFoldDB" id="A0A2S7URW6"/>
<dbReference type="SUPFAM" id="SSF75615">
    <property type="entry name" value="Siroheme synthase middle domains-like"/>
    <property type="match status" value="1"/>
</dbReference>
<dbReference type="InterPro" id="IPR014777">
    <property type="entry name" value="4pyrrole_Mease_sub1"/>
</dbReference>
<dbReference type="Pfam" id="PF13241">
    <property type="entry name" value="NAD_binding_7"/>
    <property type="match status" value="1"/>
</dbReference>
<dbReference type="GO" id="GO:0019354">
    <property type="term" value="P:siroheme biosynthetic process"/>
    <property type="evidence" value="ECO:0007669"/>
    <property type="project" value="UniProtKB-UniPathway"/>
</dbReference>
<dbReference type="GO" id="GO:0008168">
    <property type="term" value="F:methyltransferase activity"/>
    <property type="evidence" value="ECO:0007669"/>
    <property type="project" value="InterPro"/>
</dbReference>
<keyword evidence="3" id="KW-0560">Oxidoreductase</keyword>
<dbReference type="InterPro" id="IPR019478">
    <property type="entry name" value="Sirohaem_synthase_dimer_dom"/>
</dbReference>
<sequence>MNTLPIFVKLENKPVLVVGGGTVALRKIQTLCKTGAKLTVVSHEICQEVQNLAQTYSIKLIVGDYDKSLLPDKWLVIAATDDNALNRQVQAEALAQKIFVNVVDDPEYCHFITPAIIDRSPIVVAISSGGEAPVLARLWKEKFESLMPQWTGKLASLAGSYRQQVKATITDFTSRRHFWERFFRGDIAAKAGQQDWDGVTQLIEQTLSADNQLAGSVFYVGIGNNNPENLTLKALQAMQLADLIVHDNKVSNEIIELTRKDSDKVIPAQNAIVSTIQDALDRGEIVVRLVHGCPEKSLESQQELKQATFNATKIQGICSGCLV</sequence>
<evidence type="ECO:0000259" key="10">
    <source>
        <dbReference type="Pfam" id="PF10414"/>
    </source>
</evidence>
<comment type="catalytic activity">
    <reaction evidence="8">
        <text>precorrin-2 + NAD(+) = sirohydrochlorin + NADH + 2 H(+)</text>
        <dbReference type="Rhea" id="RHEA:15613"/>
        <dbReference type="ChEBI" id="CHEBI:15378"/>
        <dbReference type="ChEBI" id="CHEBI:57540"/>
        <dbReference type="ChEBI" id="CHEBI:57945"/>
        <dbReference type="ChEBI" id="CHEBI:58351"/>
        <dbReference type="ChEBI" id="CHEBI:58827"/>
        <dbReference type="EC" id="1.3.1.76"/>
    </reaction>
</comment>
<keyword evidence="4" id="KW-0520">NAD</keyword>
<dbReference type="SUPFAM" id="SSF53790">
    <property type="entry name" value="Tetrapyrrole methylase"/>
    <property type="match status" value="1"/>
</dbReference>
<proteinExistence type="predicted"/>
<dbReference type="UniPathway" id="UPA00262">
    <property type="reaction ID" value="UER00222"/>
</dbReference>
<organism evidence="11 12">
    <name type="scientific">Psychrosphaera saromensis</name>
    <dbReference type="NCBI Taxonomy" id="716813"/>
    <lineage>
        <taxon>Bacteria</taxon>
        <taxon>Pseudomonadati</taxon>
        <taxon>Pseudomonadota</taxon>
        <taxon>Gammaproteobacteria</taxon>
        <taxon>Alteromonadales</taxon>
        <taxon>Pseudoalteromonadaceae</taxon>
        <taxon>Psychrosphaera</taxon>
    </lineage>
</organism>
<feature type="domain" description="Sirohaem synthase dimerisation" evidence="10">
    <location>
        <begin position="152"/>
        <end position="207"/>
    </location>
</feature>
<dbReference type="InterPro" id="IPR006367">
    <property type="entry name" value="Sirohaem_synthase_N"/>
</dbReference>
<keyword evidence="7" id="KW-0511">Multifunctional enzyme</keyword>
<dbReference type="InterPro" id="IPR036291">
    <property type="entry name" value="NAD(P)-bd_dom_sf"/>
</dbReference>
<dbReference type="GO" id="GO:0004325">
    <property type="term" value="F:ferrochelatase activity"/>
    <property type="evidence" value="ECO:0007669"/>
    <property type="project" value="InterPro"/>
</dbReference>
<evidence type="ECO:0000256" key="3">
    <source>
        <dbReference type="ARBA" id="ARBA00023002"/>
    </source>
</evidence>
<dbReference type="InterPro" id="IPR028161">
    <property type="entry name" value="Met8-like"/>
</dbReference>
<dbReference type="PANTHER" id="PTHR35330:SF1">
    <property type="entry name" value="SIROHEME BIOSYNTHESIS PROTEIN MET8"/>
    <property type="match status" value="1"/>
</dbReference>
<reference evidence="11 12" key="1">
    <citation type="submission" date="2016-12" db="EMBL/GenBank/DDBJ databases">
        <title>Diversity of luminous bacteria.</title>
        <authorList>
            <person name="Yoshizawa S."/>
            <person name="Kogure K."/>
        </authorList>
    </citation>
    <scope>NUCLEOTIDE SEQUENCE [LARGE SCALE GENOMIC DNA]</scope>
    <source>
        <strain evidence="11 12">SA4-48</strain>
    </source>
</reference>
<keyword evidence="12" id="KW-1185">Reference proteome</keyword>
<evidence type="ECO:0000259" key="9">
    <source>
        <dbReference type="Pfam" id="PF00590"/>
    </source>
</evidence>
<dbReference type="RefSeq" id="WP_105051144.1">
    <property type="nucleotide sequence ID" value="NZ_BMYG01000004.1"/>
</dbReference>
<dbReference type="GO" id="GO:0043115">
    <property type="term" value="F:precorrin-2 dehydrogenase activity"/>
    <property type="evidence" value="ECO:0007669"/>
    <property type="project" value="UniProtKB-EC"/>
</dbReference>
<keyword evidence="6" id="KW-0627">Porphyrin biosynthesis</keyword>
<dbReference type="Pfam" id="PF10414">
    <property type="entry name" value="CysG_dimeriser"/>
    <property type="match status" value="1"/>
</dbReference>
<dbReference type="InterPro" id="IPR037115">
    <property type="entry name" value="Sirohaem_synt_dimer_dom_sf"/>
</dbReference>
<dbReference type="InterPro" id="IPR000878">
    <property type="entry name" value="4pyrrol_Mease"/>
</dbReference>
<comment type="pathway">
    <text evidence="1">Porphyrin-containing compound metabolism; siroheme biosynthesis; sirohydrochlorin from precorrin-2: step 1/1.</text>
</comment>
<accession>A0A2S7URW6</accession>
<dbReference type="FunFam" id="3.30.160.110:FF:000001">
    <property type="entry name" value="Siroheme synthase"/>
    <property type="match status" value="1"/>
</dbReference>
<name>A0A2S7URW6_9GAMM</name>
<dbReference type="InterPro" id="IPR035996">
    <property type="entry name" value="4pyrrol_Methylase_sf"/>
</dbReference>
<dbReference type="PANTHER" id="PTHR35330">
    <property type="entry name" value="SIROHEME BIOSYNTHESIS PROTEIN MET8"/>
    <property type="match status" value="1"/>
</dbReference>
<dbReference type="Gene3D" id="3.40.1010.10">
    <property type="entry name" value="Cobalt-precorrin-4 Transmethylase, Domain 1"/>
    <property type="match status" value="1"/>
</dbReference>
<dbReference type="Gene3D" id="3.40.50.720">
    <property type="entry name" value="NAD(P)-binding Rossmann-like Domain"/>
    <property type="match status" value="1"/>
</dbReference>
<comment type="caution">
    <text evidence="11">The sequence shown here is derived from an EMBL/GenBank/DDBJ whole genome shotgun (WGS) entry which is preliminary data.</text>
</comment>
<evidence type="ECO:0000256" key="4">
    <source>
        <dbReference type="ARBA" id="ARBA00023027"/>
    </source>
</evidence>